<dbReference type="EMBL" id="CAVMJV010000521">
    <property type="protein sequence ID" value="CAK5131808.1"/>
    <property type="molecule type" value="Genomic_DNA"/>
</dbReference>
<name>A0ACB1B9Q6_MELEN</name>
<reference evidence="1" key="1">
    <citation type="submission" date="2023-11" db="EMBL/GenBank/DDBJ databases">
        <authorList>
            <person name="Poullet M."/>
        </authorList>
    </citation>
    <scope>NUCLEOTIDE SEQUENCE</scope>
    <source>
        <strain evidence="1">E1834</strain>
    </source>
</reference>
<comment type="caution">
    <text evidence="1">The sequence shown here is derived from an EMBL/GenBank/DDBJ whole genome shotgun (WGS) entry which is preliminary data.</text>
</comment>
<evidence type="ECO:0000313" key="2">
    <source>
        <dbReference type="Proteomes" id="UP001497535"/>
    </source>
</evidence>
<evidence type="ECO:0000313" key="1">
    <source>
        <dbReference type="EMBL" id="CAK5131808.1"/>
    </source>
</evidence>
<dbReference type="Proteomes" id="UP001497535">
    <property type="component" value="Unassembled WGS sequence"/>
</dbReference>
<gene>
    <name evidence="1" type="ORF">MENTE1834_LOCUS49851</name>
</gene>
<protein>
    <submittedName>
        <fullName evidence="1">Uncharacterized protein</fullName>
    </submittedName>
</protein>
<keyword evidence="2" id="KW-1185">Reference proteome</keyword>
<proteinExistence type="predicted"/>
<sequence length="212" mass="24397">MSDDEDYMSSTFMEKMNDVKPGINSSRIAQRSLKIHANRLAAEERQQNEKPKNREQMEKNRREEGISKPIGSDSKGFKLLSLMGSQTEGIKEPISIQVKANRSGVGHEEEQTEKQRQVCEAHMDRMMKRARMEESLAVDFRNKKRMHALQKQIISDIQQARSACQQMDLSLSHIIGYLRREHFYCVWCGCAYSDSEDIENACPGSTRNAHDE</sequence>
<organism evidence="1 2">
    <name type="scientific">Meloidogyne enterolobii</name>
    <name type="common">Root-knot nematode worm</name>
    <name type="synonym">Meloidogyne mayaguensis</name>
    <dbReference type="NCBI Taxonomy" id="390850"/>
    <lineage>
        <taxon>Eukaryota</taxon>
        <taxon>Metazoa</taxon>
        <taxon>Ecdysozoa</taxon>
        <taxon>Nematoda</taxon>
        <taxon>Chromadorea</taxon>
        <taxon>Rhabditida</taxon>
        <taxon>Tylenchina</taxon>
        <taxon>Tylenchomorpha</taxon>
        <taxon>Tylenchoidea</taxon>
        <taxon>Meloidogynidae</taxon>
        <taxon>Meloidogyninae</taxon>
        <taxon>Meloidogyne</taxon>
    </lineage>
</organism>
<accession>A0ACB1B9Q6</accession>